<keyword evidence="1" id="KW-0732">Signal</keyword>
<dbReference type="EMBL" id="JAATEP010000010">
    <property type="protein sequence ID" value="NJP91076.1"/>
    <property type="molecule type" value="Genomic_DNA"/>
</dbReference>
<dbReference type="Proteomes" id="UP000696294">
    <property type="component" value="Unassembled WGS sequence"/>
</dbReference>
<evidence type="ECO:0008006" key="4">
    <source>
        <dbReference type="Google" id="ProtNLM"/>
    </source>
</evidence>
<dbReference type="InterPro" id="IPR006311">
    <property type="entry name" value="TAT_signal"/>
</dbReference>
<keyword evidence="3" id="KW-1185">Reference proteome</keyword>
<dbReference type="RefSeq" id="WP_168010522.1">
    <property type="nucleotide sequence ID" value="NZ_JAATEP010000010.1"/>
</dbReference>
<name>A0ABX1B173_9ACTN</name>
<feature type="signal peptide" evidence="1">
    <location>
        <begin position="1"/>
        <end position="42"/>
    </location>
</feature>
<organism evidence="2 3">
    <name type="scientific">Nonomuraea composti</name>
    <dbReference type="NCBI Taxonomy" id="2720023"/>
    <lineage>
        <taxon>Bacteria</taxon>
        <taxon>Bacillati</taxon>
        <taxon>Actinomycetota</taxon>
        <taxon>Actinomycetes</taxon>
        <taxon>Streptosporangiales</taxon>
        <taxon>Streptosporangiaceae</taxon>
        <taxon>Nonomuraea</taxon>
    </lineage>
</organism>
<accession>A0ABX1B173</accession>
<protein>
    <recommendedName>
        <fullName evidence="4">CU044_5270 family protein</fullName>
    </recommendedName>
</protein>
<evidence type="ECO:0000313" key="2">
    <source>
        <dbReference type="EMBL" id="NJP91076.1"/>
    </source>
</evidence>
<evidence type="ECO:0000313" key="3">
    <source>
        <dbReference type="Proteomes" id="UP000696294"/>
    </source>
</evidence>
<dbReference type="PROSITE" id="PS51318">
    <property type="entry name" value="TAT"/>
    <property type="match status" value="1"/>
</dbReference>
<sequence length="307" mass="33365">MSWKPVSKSMTFATAPARRLVVLGAGLAVAAAALGAPPAAAAAPPEGAYWHTRAVTTHLHPWRFGSKPDPYSLVERRVSEQWTTPDGRSWYGYRDLGTLPATEKDKKAWQRDGSPAKWGKSIDGKVVKLSTEPAKGHVAPVRGERRQFHLAGQWLTYDEVQRLPADPDRLKDWLSRAGQVGEVPAARLGDWVTSTLPQLLYDLPAPKEVRAAAYQALLTSPKVRQAGAAKDTLGRPGTAVVIDESNGEGKKRTDVTLTLVVDTGRMVLLSRDHLVEIQDKAFPGKSYTETLTDVGWTDAQPAVPALP</sequence>
<proteinExistence type="predicted"/>
<gene>
    <name evidence="2" type="ORF">HCN51_16715</name>
</gene>
<comment type="caution">
    <text evidence="2">The sequence shown here is derived from an EMBL/GenBank/DDBJ whole genome shotgun (WGS) entry which is preliminary data.</text>
</comment>
<reference evidence="2 3" key="1">
    <citation type="submission" date="2020-03" db="EMBL/GenBank/DDBJ databases">
        <title>WGS of actinomycetes isolated from Thailand.</title>
        <authorList>
            <person name="Thawai C."/>
        </authorList>
    </citation>
    <scope>NUCLEOTIDE SEQUENCE [LARGE SCALE GENOMIC DNA]</scope>
    <source>
        <strain evidence="2 3">FMUSA5-5</strain>
    </source>
</reference>
<feature type="chain" id="PRO_5046089549" description="CU044_5270 family protein" evidence="1">
    <location>
        <begin position="43"/>
        <end position="307"/>
    </location>
</feature>
<evidence type="ECO:0000256" key="1">
    <source>
        <dbReference type="SAM" id="SignalP"/>
    </source>
</evidence>